<dbReference type="KEGG" id="phb:HYN04_04595"/>
<evidence type="ECO:0000256" key="2">
    <source>
        <dbReference type="SAM" id="SignalP"/>
    </source>
</evidence>
<dbReference type="OrthoDB" id="7429159at2"/>
<dbReference type="AlphaFoldDB" id="A0A2Z3HWB6"/>
<keyword evidence="4" id="KW-1185">Reference proteome</keyword>
<evidence type="ECO:0008006" key="5">
    <source>
        <dbReference type="Google" id="ProtNLM"/>
    </source>
</evidence>
<reference evidence="4" key="1">
    <citation type="submission" date="2018-05" db="EMBL/GenBank/DDBJ databases">
        <title>Genome sequencing of Phenylobacterium sp. HYN0004.</title>
        <authorList>
            <person name="Yi H."/>
            <person name="Baek C."/>
        </authorList>
    </citation>
    <scope>NUCLEOTIDE SEQUENCE [LARGE SCALE GENOMIC DNA]</scope>
    <source>
        <strain evidence="4">HYN0004</strain>
    </source>
</reference>
<organism evidence="3 4">
    <name type="scientific">Phenylobacterium parvum</name>
    <dbReference type="NCBI Taxonomy" id="2201350"/>
    <lineage>
        <taxon>Bacteria</taxon>
        <taxon>Pseudomonadati</taxon>
        <taxon>Pseudomonadota</taxon>
        <taxon>Alphaproteobacteria</taxon>
        <taxon>Caulobacterales</taxon>
        <taxon>Caulobacteraceae</taxon>
        <taxon>Phenylobacterium</taxon>
    </lineage>
</organism>
<dbReference type="RefSeq" id="WP_110449668.1">
    <property type="nucleotide sequence ID" value="NZ_CP029479.1"/>
</dbReference>
<feature type="compositionally biased region" description="Low complexity" evidence="1">
    <location>
        <begin position="24"/>
        <end position="48"/>
    </location>
</feature>
<feature type="region of interest" description="Disordered" evidence="1">
    <location>
        <begin position="24"/>
        <end position="57"/>
    </location>
</feature>
<dbReference type="EMBL" id="CP029479">
    <property type="protein sequence ID" value="AWM77099.1"/>
    <property type="molecule type" value="Genomic_DNA"/>
</dbReference>
<keyword evidence="2" id="KW-0732">Signal</keyword>
<evidence type="ECO:0000313" key="4">
    <source>
        <dbReference type="Proteomes" id="UP000247763"/>
    </source>
</evidence>
<evidence type="ECO:0000313" key="3">
    <source>
        <dbReference type="EMBL" id="AWM77099.1"/>
    </source>
</evidence>
<name>A0A2Z3HWB6_9CAUL</name>
<sequence>MTRSRHAPPLVTAISALVLLAGAAPAGGAPPAGAPEETPPATSAAPPARTQATEAEPKLICEQVQQMGSHFRRKVCATAEAWEARRRKDADQMSRMGDQGTGCGGAANPC</sequence>
<feature type="compositionally biased region" description="Gly residues" evidence="1">
    <location>
        <begin position="99"/>
        <end position="110"/>
    </location>
</feature>
<dbReference type="Proteomes" id="UP000247763">
    <property type="component" value="Chromosome"/>
</dbReference>
<feature type="chain" id="PRO_5016394967" description="Secreted protein" evidence="2">
    <location>
        <begin position="29"/>
        <end position="110"/>
    </location>
</feature>
<feature type="signal peptide" evidence="2">
    <location>
        <begin position="1"/>
        <end position="28"/>
    </location>
</feature>
<gene>
    <name evidence="3" type="ORF">HYN04_04595</name>
</gene>
<protein>
    <recommendedName>
        <fullName evidence="5">Secreted protein</fullName>
    </recommendedName>
</protein>
<feature type="region of interest" description="Disordered" evidence="1">
    <location>
        <begin position="85"/>
        <end position="110"/>
    </location>
</feature>
<proteinExistence type="predicted"/>
<accession>A0A2Z3HWB6</accession>
<evidence type="ECO:0000256" key="1">
    <source>
        <dbReference type="SAM" id="MobiDB-lite"/>
    </source>
</evidence>